<keyword evidence="10" id="KW-1185">Reference proteome</keyword>
<dbReference type="PANTHER" id="PTHR43289:SF6">
    <property type="entry name" value="SERINE_THREONINE-PROTEIN KINASE NEKL-3"/>
    <property type="match status" value="1"/>
</dbReference>
<organism evidence="9 10">
    <name type="scientific">Actinomadura fibrosa</name>
    <dbReference type="NCBI Taxonomy" id="111802"/>
    <lineage>
        <taxon>Bacteria</taxon>
        <taxon>Bacillati</taxon>
        <taxon>Actinomycetota</taxon>
        <taxon>Actinomycetes</taxon>
        <taxon>Streptosporangiales</taxon>
        <taxon>Thermomonosporaceae</taxon>
        <taxon>Actinomadura</taxon>
    </lineage>
</organism>
<dbReference type="EMBL" id="JBHTGP010000018">
    <property type="protein sequence ID" value="MFD0689679.1"/>
    <property type="molecule type" value="Genomic_DNA"/>
</dbReference>
<evidence type="ECO:0000256" key="6">
    <source>
        <dbReference type="ARBA" id="ARBA00022840"/>
    </source>
</evidence>
<sequence>MRAGTEINGRYLLISRPLRGGTGEVWVAEDLMLGRRVALKRALPGDGAMSSGRLRAEARALARFSHPHVVVLYDTVHVASAAGDTCWMVMEYVPGGSLDRRPPIPPRDVAHIGAQIADALGALHAAGIVHCDVKPGNIVVTDEGTAKLADFGAAYRVPGSDTLTPRGPISHTPAYAAPEVLDGRPEPASDTFSLGAALCALVLGGPPRRPAAGGPVDIPAGTGPLRGLLVAMLRQEPHRRPGIADVQRTLQHLAHQTADDADPLPADSPVPPDTRSDPQPSGDVRSGHERRDRRQRLRSWSQRHRRTVTVVTVAVLMITLTALSGSAWDRLRHRTQRPAAASSIIAEPRTADPCALADPAALGRFGTAELVDDYGNFDQCDVMLTSRPAGLVDVKVDLNRAPAPESGGPARQIGRIRLHSQRPDGRMCRRTLLLPSSDPDTYVLILVQQLGRAVAPLCAIADTAAASAIAVLNRGPLARRPPPPARSLAMHNPCTLLSPRALNAVPGIDAGHQDIGFGSWYCRWRSTTEDLQVVFRFDRGEPLTASDGAIVQLDRHQAFVEPDGNGPKSCLTRVVYRTYIDRNGREAIEMLHLTVKGARPTTWLCTTATDLARAATTALPP</sequence>
<dbReference type="PANTHER" id="PTHR43289">
    <property type="entry name" value="MITOGEN-ACTIVATED PROTEIN KINASE KINASE KINASE 20-RELATED"/>
    <property type="match status" value="1"/>
</dbReference>
<keyword evidence="2" id="KW-0723">Serine/threonine-protein kinase</keyword>
<dbReference type="RefSeq" id="WP_165502759.1">
    <property type="nucleotide sequence ID" value="NZ_CAACUY010000017.1"/>
</dbReference>
<dbReference type="SMART" id="SM00220">
    <property type="entry name" value="S_TKc"/>
    <property type="match status" value="1"/>
</dbReference>
<keyword evidence="5 9" id="KW-0418">Kinase</keyword>
<evidence type="ECO:0000256" key="1">
    <source>
        <dbReference type="ARBA" id="ARBA00012513"/>
    </source>
</evidence>
<evidence type="ECO:0000256" key="2">
    <source>
        <dbReference type="ARBA" id="ARBA00022527"/>
    </source>
</evidence>
<dbReference type="GO" id="GO:0004674">
    <property type="term" value="F:protein serine/threonine kinase activity"/>
    <property type="evidence" value="ECO:0007669"/>
    <property type="project" value="UniProtKB-EC"/>
</dbReference>
<keyword evidence="4" id="KW-0547">Nucleotide-binding</keyword>
<dbReference type="InterPro" id="IPR011009">
    <property type="entry name" value="Kinase-like_dom_sf"/>
</dbReference>
<dbReference type="CDD" id="cd14014">
    <property type="entry name" value="STKc_PknB_like"/>
    <property type="match status" value="1"/>
</dbReference>
<feature type="domain" description="Protein kinase" evidence="8">
    <location>
        <begin position="11"/>
        <end position="258"/>
    </location>
</feature>
<keyword evidence="6" id="KW-0067">ATP-binding</keyword>
<evidence type="ECO:0000256" key="3">
    <source>
        <dbReference type="ARBA" id="ARBA00022679"/>
    </source>
</evidence>
<dbReference type="PROSITE" id="PS00108">
    <property type="entry name" value="PROTEIN_KINASE_ST"/>
    <property type="match status" value="1"/>
</dbReference>
<dbReference type="SUPFAM" id="SSF56112">
    <property type="entry name" value="Protein kinase-like (PK-like)"/>
    <property type="match status" value="1"/>
</dbReference>
<protein>
    <recommendedName>
        <fullName evidence="1">non-specific serine/threonine protein kinase</fullName>
        <ecNumber evidence="1">2.7.11.1</ecNumber>
    </recommendedName>
</protein>
<keyword evidence="3 9" id="KW-0808">Transferase</keyword>
<accession>A0ABW2XTF4</accession>
<proteinExistence type="predicted"/>
<evidence type="ECO:0000313" key="10">
    <source>
        <dbReference type="Proteomes" id="UP001597063"/>
    </source>
</evidence>
<evidence type="ECO:0000256" key="4">
    <source>
        <dbReference type="ARBA" id="ARBA00022741"/>
    </source>
</evidence>
<reference evidence="10" key="1">
    <citation type="journal article" date="2019" name="Int. J. Syst. Evol. Microbiol.">
        <title>The Global Catalogue of Microorganisms (GCM) 10K type strain sequencing project: providing services to taxonomists for standard genome sequencing and annotation.</title>
        <authorList>
            <consortium name="The Broad Institute Genomics Platform"/>
            <consortium name="The Broad Institute Genome Sequencing Center for Infectious Disease"/>
            <person name="Wu L."/>
            <person name="Ma J."/>
        </authorList>
    </citation>
    <scope>NUCLEOTIDE SEQUENCE [LARGE SCALE GENOMIC DNA]</scope>
    <source>
        <strain evidence="10">JCM 9371</strain>
    </source>
</reference>
<evidence type="ECO:0000256" key="5">
    <source>
        <dbReference type="ARBA" id="ARBA00022777"/>
    </source>
</evidence>
<evidence type="ECO:0000259" key="8">
    <source>
        <dbReference type="PROSITE" id="PS50011"/>
    </source>
</evidence>
<dbReference type="EC" id="2.7.11.1" evidence="1"/>
<gene>
    <name evidence="9" type="ORF">ACFQZM_34690</name>
</gene>
<comment type="caution">
    <text evidence="9">The sequence shown here is derived from an EMBL/GenBank/DDBJ whole genome shotgun (WGS) entry which is preliminary data.</text>
</comment>
<dbReference type="Gene3D" id="3.30.200.20">
    <property type="entry name" value="Phosphorylase Kinase, domain 1"/>
    <property type="match status" value="1"/>
</dbReference>
<dbReference type="Gene3D" id="1.10.510.10">
    <property type="entry name" value="Transferase(Phosphotransferase) domain 1"/>
    <property type="match status" value="1"/>
</dbReference>
<dbReference type="Pfam" id="PF00069">
    <property type="entry name" value="Pkinase"/>
    <property type="match status" value="1"/>
</dbReference>
<name>A0ABW2XTF4_9ACTN</name>
<dbReference type="PROSITE" id="PS50011">
    <property type="entry name" value="PROTEIN_KINASE_DOM"/>
    <property type="match status" value="1"/>
</dbReference>
<dbReference type="Proteomes" id="UP001597063">
    <property type="component" value="Unassembled WGS sequence"/>
</dbReference>
<dbReference type="InterPro" id="IPR008271">
    <property type="entry name" value="Ser/Thr_kinase_AS"/>
</dbReference>
<evidence type="ECO:0000256" key="7">
    <source>
        <dbReference type="SAM" id="MobiDB-lite"/>
    </source>
</evidence>
<dbReference type="InterPro" id="IPR000719">
    <property type="entry name" value="Prot_kinase_dom"/>
</dbReference>
<evidence type="ECO:0000313" key="9">
    <source>
        <dbReference type="EMBL" id="MFD0689679.1"/>
    </source>
</evidence>
<feature type="region of interest" description="Disordered" evidence="7">
    <location>
        <begin position="256"/>
        <end position="301"/>
    </location>
</feature>